<comment type="caution">
    <text evidence="1">The sequence shown here is derived from an EMBL/GenBank/DDBJ whole genome shotgun (WGS) entry which is preliminary data.</text>
</comment>
<protein>
    <submittedName>
        <fullName evidence="1">Uncharacterized protein</fullName>
    </submittedName>
</protein>
<reference evidence="1" key="1">
    <citation type="submission" date="2022-07" db="EMBL/GenBank/DDBJ databases">
        <title>Phylogenomic reconstructions and comparative analyses of Kickxellomycotina fungi.</title>
        <authorList>
            <person name="Reynolds N.K."/>
            <person name="Stajich J.E."/>
            <person name="Barry K."/>
            <person name="Grigoriev I.V."/>
            <person name="Crous P."/>
            <person name="Smith M.E."/>
        </authorList>
    </citation>
    <scope>NUCLEOTIDE SEQUENCE</scope>
    <source>
        <strain evidence="1">CBS 190363</strain>
    </source>
</reference>
<dbReference type="Proteomes" id="UP001139981">
    <property type="component" value="Unassembled WGS sequence"/>
</dbReference>
<evidence type="ECO:0000313" key="2">
    <source>
        <dbReference type="Proteomes" id="UP001139981"/>
    </source>
</evidence>
<proteinExistence type="predicted"/>
<accession>A0ACC1LVX1</accession>
<keyword evidence="2" id="KW-1185">Reference proteome</keyword>
<organism evidence="1 2">
    <name type="scientific">Coemansia aciculifera</name>
    <dbReference type="NCBI Taxonomy" id="417176"/>
    <lineage>
        <taxon>Eukaryota</taxon>
        <taxon>Fungi</taxon>
        <taxon>Fungi incertae sedis</taxon>
        <taxon>Zoopagomycota</taxon>
        <taxon>Kickxellomycotina</taxon>
        <taxon>Kickxellomycetes</taxon>
        <taxon>Kickxellales</taxon>
        <taxon>Kickxellaceae</taxon>
        <taxon>Coemansia</taxon>
    </lineage>
</organism>
<gene>
    <name evidence="1" type="ORF">IWW38_005689</name>
</gene>
<name>A0ACC1LVX1_9FUNG</name>
<feature type="non-terminal residue" evidence="1">
    <location>
        <position position="277"/>
    </location>
</feature>
<evidence type="ECO:0000313" key="1">
    <source>
        <dbReference type="EMBL" id="KAJ2882205.1"/>
    </source>
</evidence>
<dbReference type="EMBL" id="JANBVB010002816">
    <property type="protein sequence ID" value="KAJ2882205.1"/>
    <property type="molecule type" value="Genomic_DNA"/>
</dbReference>
<sequence length="277" mass="29789">MSATASQQLPPLSMPMVPGGGAFPDYTFVKPPFMSSPLAQSSVDATAGISLAQQHPNSPRGSSQILVSAALATATPFETPYDKSSLIDSKSAVLPLSALQRNAGPASRLVKESRRSSGASSVYASSNGSSVAQINNDAIPQLLVDTVNQHPKLGCPELIYNLLITHLVHDFSRVGIHIAHLFWMRVKQNQMPNFYLMACIADATRSWTIPDELRMALPPNLDETCYALALKDAPSDISKPSVISAVGLLSLAAYEFKSARFAPMLDHNCLAYKMMTK</sequence>